<dbReference type="Gene3D" id="1.10.940.10">
    <property type="entry name" value="NusB-like"/>
    <property type="match status" value="1"/>
</dbReference>
<evidence type="ECO:0000313" key="10">
    <source>
        <dbReference type="Proteomes" id="UP000295783"/>
    </source>
</evidence>
<evidence type="ECO:0000256" key="1">
    <source>
        <dbReference type="ARBA" id="ARBA00007494"/>
    </source>
</evidence>
<comment type="caution">
    <text evidence="9">The sequence shown here is derived from an EMBL/GenBank/DDBJ whole genome shotgun (WGS) entry which is preliminary data.</text>
</comment>
<comment type="similarity">
    <text evidence="1 6">Belongs to the class I-like SAM-binding methyltransferase superfamily. RsmB/NOP family.</text>
</comment>
<dbReference type="InterPro" id="IPR006027">
    <property type="entry name" value="NusB_RsmB_TIM44"/>
</dbReference>
<proteinExistence type="inferred from homology"/>
<keyword evidence="3 6" id="KW-0808">Transferase</keyword>
<keyword evidence="5 6" id="KW-0694">RNA-binding</keyword>
<dbReference type="PANTHER" id="PTHR22807">
    <property type="entry name" value="NOP2 YEAST -RELATED NOL1/NOP2/FMU SUN DOMAIN-CONTAINING"/>
    <property type="match status" value="1"/>
</dbReference>
<dbReference type="PRINTS" id="PR02008">
    <property type="entry name" value="RCMTFAMILY"/>
</dbReference>
<dbReference type="InterPro" id="IPR049560">
    <property type="entry name" value="MeTrfase_RsmB-F_NOP2_cat"/>
</dbReference>
<dbReference type="CDD" id="cd02440">
    <property type="entry name" value="AdoMet_MTases"/>
    <property type="match status" value="1"/>
</dbReference>
<dbReference type="GO" id="GO:0003723">
    <property type="term" value="F:RNA binding"/>
    <property type="evidence" value="ECO:0007669"/>
    <property type="project" value="UniProtKB-UniRule"/>
</dbReference>
<dbReference type="InterPro" id="IPR029063">
    <property type="entry name" value="SAM-dependent_MTases_sf"/>
</dbReference>
<dbReference type="GO" id="GO:0006355">
    <property type="term" value="P:regulation of DNA-templated transcription"/>
    <property type="evidence" value="ECO:0007669"/>
    <property type="project" value="InterPro"/>
</dbReference>
<dbReference type="Pfam" id="PF01029">
    <property type="entry name" value="NusB"/>
    <property type="match status" value="1"/>
</dbReference>
<dbReference type="SUPFAM" id="SSF48013">
    <property type="entry name" value="NusB-like"/>
    <property type="match status" value="1"/>
</dbReference>
<evidence type="ECO:0000256" key="3">
    <source>
        <dbReference type="ARBA" id="ARBA00022679"/>
    </source>
</evidence>
<name>A0A4R6WQF4_9PROT</name>
<evidence type="ECO:0000256" key="4">
    <source>
        <dbReference type="ARBA" id="ARBA00022691"/>
    </source>
</evidence>
<feature type="active site" description="Nucleophile" evidence="6">
    <location>
        <position position="410"/>
    </location>
</feature>
<evidence type="ECO:0000256" key="6">
    <source>
        <dbReference type="PROSITE-ProRule" id="PRU01023"/>
    </source>
</evidence>
<feature type="binding site" evidence="6">
    <location>
        <begin position="294"/>
        <end position="300"/>
    </location>
    <ligand>
        <name>S-adenosyl-L-methionine</name>
        <dbReference type="ChEBI" id="CHEBI:59789"/>
    </ligand>
</feature>
<dbReference type="InterPro" id="IPR018314">
    <property type="entry name" value="RsmB/NOL1/NOP2-like_CS"/>
</dbReference>
<organism evidence="9 10">
    <name type="scientific">Dongia mobilis</name>
    <dbReference type="NCBI Taxonomy" id="578943"/>
    <lineage>
        <taxon>Bacteria</taxon>
        <taxon>Pseudomonadati</taxon>
        <taxon>Pseudomonadota</taxon>
        <taxon>Alphaproteobacteria</taxon>
        <taxon>Rhodospirillales</taxon>
        <taxon>Dongiaceae</taxon>
        <taxon>Dongia</taxon>
    </lineage>
</organism>
<dbReference type="PANTHER" id="PTHR22807:SF61">
    <property type="entry name" value="NOL1_NOP2_SUN FAMILY PROTEIN _ ANTITERMINATION NUSB DOMAIN-CONTAINING PROTEIN"/>
    <property type="match status" value="1"/>
</dbReference>
<evidence type="ECO:0000256" key="7">
    <source>
        <dbReference type="SAM" id="MobiDB-lite"/>
    </source>
</evidence>
<feature type="binding site" evidence="6">
    <location>
        <position position="357"/>
    </location>
    <ligand>
        <name>S-adenosyl-L-methionine</name>
        <dbReference type="ChEBI" id="CHEBI:59789"/>
    </ligand>
</feature>
<dbReference type="RefSeq" id="WP_133613317.1">
    <property type="nucleotide sequence ID" value="NZ_SNYW01000008.1"/>
</dbReference>
<dbReference type="EMBL" id="SNYW01000008">
    <property type="protein sequence ID" value="TDQ81996.1"/>
    <property type="molecule type" value="Genomic_DNA"/>
</dbReference>
<dbReference type="Pfam" id="PF01189">
    <property type="entry name" value="Methyltr_RsmB-F"/>
    <property type="match status" value="1"/>
</dbReference>
<dbReference type="InterPro" id="IPR023267">
    <property type="entry name" value="RCMT"/>
</dbReference>
<protein>
    <submittedName>
        <fullName evidence="9">16S rRNA (Cytosine967-C5)-methyltransferase</fullName>
    </submittedName>
</protein>
<reference evidence="9 10" key="1">
    <citation type="submission" date="2019-03" db="EMBL/GenBank/DDBJ databases">
        <title>Genomic Encyclopedia of Type Strains, Phase III (KMG-III): the genomes of soil and plant-associated and newly described type strains.</title>
        <authorList>
            <person name="Whitman W."/>
        </authorList>
    </citation>
    <scope>NUCLEOTIDE SEQUENCE [LARGE SCALE GENOMIC DNA]</scope>
    <source>
        <strain evidence="9 10">CGMCC 1.7660</strain>
    </source>
</reference>
<dbReference type="GO" id="GO:0008173">
    <property type="term" value="F:RNA methyltransferase activity"/>
    <property type="evidence" value="ECO:0007669"/>
    <property type="project" value="InterPro"/>
</dbReference>
<dbReference type="InterPro" id="IPR001678">
    <property type="entry name" value="MeTrfase_RsmB-F_NOP2_dom"/>
</dbReference>
<dbReference type="SUPFAM" id="SSF53335">
    <property type="entry name" value="S-adenosyl-L-methionine-dependent methyltransferases"/>
    <property type="match status" value="1"/>
</dbReference>
<evidence type="ECO:0000256" key="5">
    <source>
        <dbReference type="ARBA" id="ARBA00022884"/>
    </source>
</evidence>
<dbReference type="PROSITE" id="PS01153">
    <property type="entry name" value="NOL1_NOP2_SUN"/>
    <property type="match status" value="1"/>
</dbReference>
<feature type="binding site" evidence="6">
    <location>
        <position position="315"/>
    </location>
    <ligand>
        <name>S-adenosyl-L-methionine</name>
        <dbReference type="ChEBI" id="CHEBI:59789"/>
    </ligand>
</feature>
<feature type="region of interest" description="Disordered" evidence="7">
    <location>
        <begin position="1"/>
        <end position="41"/>
    </location>
</feature>
<dbReference type="OrthoDB" id="9810297at2"/>
<feature type="compositionally biased region" description="Pro residues" evidence="7">
    <location>
        <begin position="1"/>
        <end position="12"/>
    </location>
</feature>
<keyword evidence="4 6" id="KW-0949">S-adenosyl-L-methionine</keyword>
<evidence type="ECO:0000256" key="2">
    <source>
        <dbReference type="ARBA" id="ARBA00022603"/>
    </source>
</evidence>
<evidence type="ECO:0000313" key="9">
    <source>
        <dbReference type="EMBL" id="TDQ81996.1"/>
    </source>
</evidence>
<dbReference type="InterPro" id="IPR035926">
    <property type="entry name" value="NusB-like_sf"/>
</dbReference>
<dbReference type="FunFam" id="3.40.50.150:FF:000257">
    <property type="entry name" value="16S rRNA methyltransferase"/>
    <property type="match status" value="1"/>
</dbReference>
<dbReference type="GO" id="GO:0001510">
    <property type="term" value="P:RNA methylation"/>
    <property type="evidence" value="ECO:0007669"/>
    <property type="project" value="InterPro"/>
</dbReference>
<dbReference type="PROSITE" id="PS51686">
    <property type="entry name" value="SAM_MT_RSMB_NOP"/>
    <property type="match status" value="1"/>
</dbReference>
<feature type="compositionally biased region" description="Low complexity" evidence="7">
    <location>
        <begin position="24"/>
        <end position="35"/>
    </location>
</feature>
<gene>
    <name evidence="9" type="ORF">A8950_1816</name>
</gene>
<dbReference type="Gene3D" id="3.40.50.150">
    <property type="entry name" value="Vaccinia Virus protein VP39"/>
    <property type="match status" value="1"/>
</dbReference>
<dbReference type="Proteomes" id="UP000295783">
    <property type="component" value="Unassembled WGS sequence"/>
</dbReference>
<feature type="binding site" evidence="6">
    <location>
        <position position="341"/>
    </location>
    <ligand>
        <name>S-adenosyl-L-methionine</name>
        <dbReference type="ChEBI" id="CHEBI:59789"/>
    </ligand>
</feature>
<keyword evidence="10" id="KW-1185">Reference proteome</keyword>
<keyword evidence="2 6" id="KW-0489">Methyltransferase</keyword>
<dbReference type="AlphaFoldDB" id="A0A4R6WQF4"/>
<accession>A0A4R6WQF4</accession>
<evidence type="ECO:0000259" key="8">
    <source>
        <dbReference type="PROSITE" id="PS51686"/>
    </source>
</evidence>
<feature type="domain" description="SAM-dependent MTase RsmB/NOP-type" evidence="8">
    <location>
        <begin position="201"/>
        <end position="478"/>
    </location>
</feature>
<sequence length="479" mass="51414">MSPQDPPNPGNPAPEKSAPERADAAAGPTSAAPSSGGDGSPLVSARSISLDLLDAIFRRRKPLDEALAEHAELDKLAPRDRQFVRALVTTTLRHMGQIDHALGQCLEKPLPARALLVRNILRLGAAQIMFLATAPHAAVDTMVTLAATRGETAFKGLINAVLRRIARDPQAFLAAAPAGAVSLPDWLWQSWVKAYGVAKATQIATAHLYEPPLDFCCRRPAEAEYWAGQLHARLMPLAGTLRRPVASEGGDRLHQRVEDLPGYAEGAWWVQDMAAQIPARLLGNVAGQRVIDLCAAPGGKTAQLAAAGAQVTALDRSRPRLARVKENLERLKLHAELEVADAALWHGGRDFDAVLLDAPCSATGTIRRHPDVAWLKDPRDLPKLTGTQDRLLDKAISLLRPGGTLIYCTCSLQPEEGPLRIEAALARHAGMKRDRVHTEEVGGLFELISPAGDFRSLPSHLAAEGGLDGFYAARLLKAG</sequence>